<dbReference type="RefSeq" id="WP_008586382.1">
    <property type="nucleotide sequence ID" value="NZ_CP007035.1"/>
</dbReference>
<keyword evidence="6" id="KW-0675">Receptor</keyword>
<reference evidence="6 7" key="1">
    <citation type="submission" date="2013-12" db="EMBL/GenBank/DDBJ databases">
        <authorList>
            <consortium name="DOE Joint Genome Institute"/>
            <person name="Eisen J."/>
            <person name="Huntemann M."/>
            <person name="Han J."/>
            <person name="Chen A."/>
            <person name="Kyrpides N."/>
            <person name="Mavromatis K."/>
            <person name="Markowitz V."/>
            <person name="Palaniappan K."/>
            <person name="Ivanova N."/>
            <person name="Schaumberg A."/>
            <person name="Pati A."/>
            <person name="Liolios K."/>
            <person name="Nordberg H.P."/>
            <person name="Cantor M.N."/>
            <person name="Hua S.X."/>
            <person name="Woyke T."/>
        </authorList>
    </citation>
    <scope>NUCLEOTIDE SEQUENCE [LARGE SCALE GENOMIC DNA]</scope>
    <source>
        <strain evidence="7">DSM 19437</strain>
    </source>
</reference>
<proteinExistence type="predicted"/>
<evidence type="ECO:0000256" key="4">
    <source>
        <dbReference type="SAM" id="MobiDB-lite"/>
    </source>
</evidence>
<gene>
    <name evidence="6" type="ORF">NIASO_13695</name>
</gene>
<accession>W0F350</accession>
<feature type="compositionally biased region" description="Basic and acidic residues" evidence="4">
    <location>
        <begin position="798"/>
        <end position="807"/>
    </location>
</feature>
<name>W0F350_9BACT</name>
<dbReference type="InterPro" id="IPR037066">
    <property type="entry name" value="Plug_dom_sf"/>
</dbReference>
<organism evidence="6 7">
    <name type="scientific">Niabella soli DSM 19437</name>
    <dbReference type="NCBI Taxonomy" id="929713"/>
    <lineage>
        <taxon>Bacteria</taxon>
        <taxon>Pseudomonadati</taxon>
        <taxon>Bacteroidota</taxon>
        <taxon>Chitinophagia</taxon>
        <taxon>Chitinophagales</taxon>
        <taxon>Chitinophagaceae</taxon>
        <taxon>Niabella</taxon>
    </lineage>
</organism>
<dbReference type="Gene3D" id="2.40.170.20">
    <property type="entry name" value="TonB-dependent receptor, beta-barrel domain"/>
    <property type="match status" value="1"/>
</dbReference>
<dbReference type="Proteomes" id="UP000003586">
    <property type="component" value="Chromosome"/>
</dbReference>
<dbReference type="eggNOG" id="COG1629">
    <property type="taxonomic scope" value="Bacteria"/>
</dbReference>
<evidence type="ECO:0000313" key="7">
    <source>
        <dbReference type="Proteomes" id="UP000003586"/>
    </source>
</evidence>
<evidence type="ECO:0000256" key="2">
    <source>
        <dbReference type="ARBA" id="ARBA00023136"/>
    </source>
</evidence>
<dbReference type="Pfam" id="PF13620">
    <property type="entry name" value="CarboxypepD_reg"/>
    <property type="match status" value="1"/>
</dbReference>
<dbReference type="EMBL" id="CP007035">
    <property type="protein sequence ID" value="AHF15929.1"/>
    <property type="molecule type" value="Genomic_DNA"/>
</dbReference>
<keyword evidence="2" id="KW-0472">Membrane</keyword>
<dbReference type="InterPro" id="IPR041700">
    <property type="entry name" value="OMP_b-brl_3"/>
</dbReference>
<evidence type="ECO:0000259" key="5">
    <source>
        <dbReference type="Pfam" id="PF14905"/>
    </source>
</evidence>
<evidence type="ECO:0000313" key="6">
    <source>
        <dbReference type="EMBL" id="AHF15929.1"/>
    </source>
</evidence>
<dbReference type="HOGENOM" id="CLU_017617_1_0_10"/>
<dbReference type="InterPro" id="IPR036942">
    <property type="entry name" value="Beta-barrel_TonB_sf"/>
</dbReference>
<dbReference type="STRING" id="929713.NIASO_13695"/>
<dbReference type="Pfam" id="PF14905">
    <property type="entry name" value="OMP_b-brl_3"/>
    <property type="match status" value="1"/>
</dbReference>
<feature type="region of interest" description="Disordered" evidence="4">
    <location>
        <begin position="793"/>
        <end position="820"/>
    </location>
</feature>
<dbReference type="PANTHER" id="PTHR40980">
    <property type="entry name" value="PLUG DOMAIN-CONTAINING PROTEIN"/>
    <property type="match status" value="1"/>
</dbReference>
<dbReference type="OrthoDB" id="905812at2"/>
<feature type="domain" description="Outer membrane protein beta-barrel" evidence="5">
    <location>
        <begin position="372"/>
        <end position="783"/>
    </location>
</feature>
<dbReference type="Gene3D" id="2.170.130.10">
    <property type="entry name" value="TonB-dependent receptor, plug domain"/>
    <property type="match status" value="1"/>
</dbReference>
<dbReference type="GO" id="GO:0009279">
    <property type="term" value="C:cell outer membrane"/>
    <property type="evidence" value="ECO:0007669"/>
    <property type="project" value="UniProtKB-SubCell"/>
</dbReference>
<evidence type="ECO:0000256" key="3">
    <source>
        <dbReference type="ARBA" id="ARBA00023237"/>
    </source>
</evidence>
<dbReference type="SUPFAM" id="SSF49464">
    <property type="entry name" value="Carboxypeptidase regulatory domain-like"/>
    <property type="match status" value="1"/>
</dbReference>
<protein>
    <submittedName>
        <fullName evidence="6">TonB-denpendent receptor</fullName>
    </submittedName>
</protein>
<keyword evidence="3" id="KW-0998">Cell outer membrane</keyword>
<dbReference type="SUPFAM" id="SSF56935">
    <property type="entry name" value="Porins"/>
    <property type="match status" value="1"/>
</dbReference>
<dbReference type="Gene3D" id="2.60.40.1120">
    <property type="entry name" value="Carboxypeptidase-like, regulatory domain"/>
    <property type="match status" value="1"/>
</dbReference>
<sequence length="820" mass="90892">MKLFATLALLLACQITTKAQQISGTVKDETGKSIDKATVSLLKAKDSSIVKLNATKSGSYTFETTASGKYLVMATNVGYAPAYSQAFDYNGTAVKLDAIILQKASTQLAGVVVTAKKPLVEVKADKMVVNVEGTINATGNDGIDLLRRSPGVIVDKDDNISMMGKSGVEVYIDGKPSPLKGSDLGNYLRSLQSSSIESIELITNPSAKYEASGNAGIINIKLKKDKTLGTNGTVTGGYNIGIYSKYNGGISLNHRTKKFNIFGNYNYSQGLNANSVQLYRDVADSIFDQHTNLKNKLHSHNIKAGVDYYINKKSTVGIVANSVLSSNGFYSTGPMTITPKSTGITDRTLYANTSADGKRNNYSLNGNYRYADTSGHELNVDLDYARYDNNTDQHISNIYYQGTGGTIIDKNLYSMYTPTGIDIYSIKTDYQQRFLKGTLGYGFKLGWVNTDNNFQRFNNNVTPAQFDRDNSNKFDYKENVNAAYVNYNRQYKGFMVQAGLRAENTHSHGRSTGEVWDNNSNQYVPYDSSLNRNYTDLFPSAALTINKNPMKQWNFTYSRRIDRPNYSALNPFVMALNDYTYQKGNTNLTPQYTNSFGITYTYKYKLNTTLNYSHVKDLFAQIVDVTDQSKSFQTTKNLASQDVVSLNISYPFSYKSYSLFSNLSSNYSKFKANYGPNREINADAFAMNLFTQSTLKFAKTWTAELSTLYISPFVWQGAFKGKAMGFVDAGLQKTVLKGQGTLKASVSDIFKTMHFRGSSNYAGQMVNVNANWESRQFKLNFTYRFGNAQIKAARQRKTGLDEEKGRTGDSGSTPGQGGPK</sequence>
<dbReference type="KEGG" id="nso:NIASO_13695"/>
<dbReference type="AlphaFoldDB" id="W0F350"/>
<dbReference type="InterPro" id="IPR008969">
    <property type="entry name" value="CarboxyPept-like_regulatory"/>
</dbReference>
<keyword evidence="7" id="KW-1185">Reference proteome</keyword>
<evidence type="ECO:0000256" key="1">
    <source>
        <dbReference type="ARBA" id="ARBA00004442"/>
    </source>
</evidence>
<dbReference type="PANTHER" id="PTHR40980:SF4">
    <property type="entry name" value="TONB-DEPENDENT RECEPTOR-LIKE BETA-BARREL DOMAIN-CONTAINING PROTEIN"/>
    <property type="match status" value="1"/>
</dbReference>
<comment type="subcellular location">
    <subcellularLocation>
        <location evidence="1">Cell outer membrane</location>
    </subcellularLocation>
</comment>